<dbReference type="Proteomes" id="UP000001116">
    <property type="component" value="Chromosome"/>
</dbReference>
<feature type="compositionally biased region" description="Basic and acidic residues" evidence="1">
    <location>
        <begin position="40"/>
        <end position="64"/>
    </location>
</feature>
<organism evidence="3 4">
    <name type="scientific">Kineococcus radiotolerans (strain ATCC BAA-149 / DSM 14245 / SRS30216)</name>
    <dbReference type="NCBI Taxonomy" id="266940"/>
    <lineage>
        <taxon>Bacteria</taxon>
        <taxon>Bacillati</taxon>
        <taxon>Actinomycetota</taxon>
        <taxon>Actinomycetes</taxon>
        <taxon>Kineosporiales</taxon>
        <taxon>Kineosporiaceae</taxon>
        <taxon>Kineococcus</taxon>
    </lineage>
</organism>
<dbReference type="InterPro" id="IPR052909">
    <property type="entry name" value="Transposase_6_like"/>
</dbReference>
<dbReference type="EMBL" id="CP000750">
    <property type="protein sequence ID" value="ABS03685.1"/>
    <property type="molecule type" value="Genomic_DNA"/>
</dbReference>
<feature type="domain" description="Insertion element IS402-like" evidence="2">
    <location>
        <begin position="4"/>
        <end position="47"/>
    </location>
</feature>
<dbReference type="KEGG" id="kra:Krad_2204"/>
<evidence type="ECO:0000259" key="2">
    <source>
        <dbReference type="Pfam" id="PF13340"/>
    </source>
</evidence>
<accession>A6WA46</accession>
<evidence type="ECO:0000313" key="3">
    <source>
        <dbReference type="EMBL" id="ABS03685.1"/>
    </source>
</evidence>
<evidence type="ECO:0000313" key="4">
    <source>
        <dbReference type="Proteomes" id="UP000001116"/>
    </source>
</evidence>
<dbReference type="Pfam" id="PF13340">
    <property type="entry name" value="DUF4096"/>
    <property type="match status" value="1"/>
</dbReference>
<gene>
    <name evidence="3" type="ordered locus">Krad_2204</name>
</gene>
<dbReference type="AlphaFoldDB" id="A6WA46"/>
<proteinExistence type="predicted"/>
<evidence type="ECO:0000256" key="1">
    <source>
        <dbReference type="SAM" id="MobiDB-lite"/>
    </source>
</evidence>
<protein>
    <recommendedName>
        <fullName evidence="2">Insertion element IS402-like domain-containing protein</fullName>
    </recommendedName>
</protein>
<feature type="region of interest" description="Disordered" evidence="1">
    <location>
        <begin position="39"/>
        <end position="64"/>
    </location>
</feature>
<sequence length="64" mass="7622">MVQRGGRWRNHRQVLNAILWKLRAAAPWPDLPQRYGPWKTAHERLRKRTVDRGPRTADRHGSRS</sequence>
<dbReference type="eggNOG" id="COG3293">
    <property type="taxonomic scope" value="Bacteria"/>
</dbReference>
<reference evidence="4" key="1">
    <citation type="journal article" date="2008" name="PLoS ONE">
        <title>Survival in nuclear waste, extreme resistance, and potential applications gleaned from the genome sequence of Kineococcus radiotolerans SRS30216.</title>
        <authorList>
            <person name="Bagwell C.E."/>
            <person name="Bhat S."/>
            <person name="Hawkins G.M."/>
            <person name="Smith B.W."/>
            <person name="Biswas T."/>
            <person name="Hoover T.R."/>
            <person name="Saunders E."/>
            <person name="Han C.S."/>
            <person name="Tsodikov O.V."/>
            <person name="Shimkets L.J."/>
        </authorList>
    </citation>
    <scope>NUCLEOTIDE SEQUENCE [LARGE SCALE GENOMIC DNA]</scope>
    <source>
        <strain evidence="4">ATCC BAA-149 / DSM 14245 / SRS30216</strain>
    </source>
</reference>
<keyword evidence="4" id="KW-1185">Reference proteome</keyword>
<dbReference type="HOGENOM" id="CLU_2861808_0_0_11"/>
<name>A6WA46_KINRD</name>
<dbReference type="PANTHER" id="PTHR46637:SF1">
    <property type="entry name" value="BLL5188 PROTEIN"/>
    <property type="match status" value="1"/>
</dbReference>
<dbReference type="PANTHER" id="PTHR46637">
    <property type="entry name" value="TIS1421-TRANSPOSASE PROTEIN A"/>
    <property type="match status" value="1"/>
</dbReference>
<dbReference type="InterPro" id="IPR025161">
    <property type="entry name" value="IS402-like_dom"/>
</dbReference>
<dbReference type="STRING" id="266940.Krad_2204"/>